<keyword evidence="5" id="KW-1185">Reference proteome</keyword>
<keyword evidence="1 2" id="KW-0238">DNA-binding</keyword>
<protein>
    <submittedName>
        <fullName evidence="4">AcrR family transcriptional regulator</fullName>
    </submittedName>
</protein>
<dbReference type="RefSeq" id="WP_209646550.1">
    <property type="nucleotide sequence ID" value="NZ_JAGINW010000001.1"/>
</dbReference>
<comment type="caution">
    <text evidence="4">The sequence shown here is derived from an EMBL/GenBank/DDBJ whole genome shotgun (WGS) entry which is preliminary data.</text>
</comment>
<evidence type="ECO:0000256" key="1">
    <source>
        <dbReference type="ARBA" id="ARBA00023125"/>
    </source>
</evidence>
<dbReference type="InterPro" id="IPR009057">
    <property type="entry name" value="Homeodomain-like_sf"/>
</dbReference>
<dbReference type="PANTHER" id="PTHR30055:SF200">
    <property type="entry name" value="HTH-TYPE TRANSCRIPTIONAL REPRESSOR BDCR"/>
    <property type="match status" value="1"/>
</dbReference>
<dbReference type="PROSITE" id="PS50977">
    <property type="entry name" value="HTH_TETR_2"/>
    <property type="match status" value="1"/>
</dbReference>
<dbReference type="Proteomes" id="UP001519332">
    <property type="component" value="Unassembled WGS sequence"/>
</dbReference>
<dbReference type="SUPFAM" id="SSF46689">
    <property type="entry name" value="Homeodomain-like"/>
    <property type="match status" value="1"/>
</dbReference>
<dbReference type="InterPro" id="IPR036271">
    <property type="entry name" value="Tet_transcr_reg_TetR-rel_C_sf"/>
</dbReference>
<evidence type="ECO:0000313" key="5">
    <source>
        <dbReference type="Proteomes" id="UP001519332"/>
    </source>
</evidence>
<proteinExistence type="predicted"/>
<dbReference type="PANTHER" id="PTHR30055">
    <property type="entry name" value="HTH-TYPE TRANSCRIPTIONAL REGULATOR RUTR"/>
    <property type="match status" value="1"/>
</dbReference>
<reference evidence="4 5" key="1">
    <citation type="submission" date="2021-03" db="EMBL/GenBank/DDBJ databases">
        <title>Sequencing the genomes of 1000 actinobacteria strains.</title>
        <authorList>
            <person name="Klenk H.-P."/>
        </authorList>
    </citation>
    <scope>NUCLEOTIDE SEQUENCE [LARGE SCALE GENOMIC DNA]</scope>
    <source>
        <strain evidence="4 5">DSM 46670</strain>
    </source>
</reference>
<organism evidence="4 5">
    <name type="scientific">Kibdelosporangium banguiense</name>
    <dbReference type="NCBI Taxonomy" id="1365924"/>
    <lineage>
        <taxon>Bacteria</taxon>
        <taxon>Bacillati</taxon>
        <taxon>Actinomycetota</taxon>
        <taxon>Actinomycetes</taxon>
        <taxon>Pseudonocardiales</taxon>
        <taxon>Pseudonocardiaceae</taxon>
        <taxon>Kibdelosporangium</taxon>
    </lineage>
</organism>
<dbReference type="Gene3D" id="1.10.357.10">
    <property type="entry name" value="Tetracycline Repressor, domain 2"/>
    <property type="match status" value="1"/>
</dbReference>
<sequence length="195" mass="20813">MPRKPDPTARDRILEIAAQLFDSEGVHAVGLQQIIDAASCGKNTLYREFATKDELVAAYVVRSRDGWTAALERAAQAASDPADQLLVIVSDVAEQTMAAEFRGCAIYNAHAEFPDPTHPVNKAATANFQLMHESLLDIARRAGAADPRTLADRIMLIIDGLKANGAAMGRTGAAPAAVKFAEEVIHNALQPISPA</sequence>
<dbReference type="InterPro" id="IPR050109">
    <property type="entry name" value="HTH-type_TetR-like_transc_reg"/>
</dbReference>
<evidence type="ECO:0000259" key="3">
    <source>
        <dbReference type="PROSITE" id="PS50977"/>
    </source>
</evidence>
<evidence type="ECO:0000313" key="4">
    <source>
        <dbReference type="EMBL" id="MBP2329854.1"/>
    </source>
</evidence>
<dbReference type="Pfam" id="PF00440">
    <property type="entry name" value="TetR_N"/>
    <property type="match status" value="1"/>
</dbReference>
<feature type="DNA-binding region" description="H-T-H motif" evidence="2">
    <location>
        <begin position="30"/>
        <end position="49"/>
    </location>
</feature>
<feature type="domain" description="HTH tetR-type" evidence="3">
    <location>
        <begin position="7"/>
        <end position="67"/>
    </location>
</feature>
<dbReference type="EMBL" id="JAGINW010000001">
    <property type="protein sequence ID" value="MBP2329854.1"/>
    <property type="molecule type" value="Genomic_DNA"/>
</dbReference>
<evidence type="ECO:0000256" key="2">
    <source>
        <dbReference type="PROSITE-ProRule" id="PRU00335"/>
    </source>
</evidence>
<name>A0ABS4TZL8_9PSEU</name>
<dbReference type="SUPFAM" id="SSF48498">
    <property type="entry name" value="Tetracyclin repressor-like, C-terminal domain"/>
    <property type="match status" value="1"/>
</dbReference>
<gene>
    <name evidence="4" type="ORF">JOF56_010239</name>
</gene>
<dbReference type="PRINTS" id="PR00455">
    <property type="entry name" value="HTHTETR"/>
</dbReference>
<dbReference type="InterPro" id="IPR001647">
    <property type="entry name" value="HTH_TetR"/>
</dbReference>
<accession>A0ABS4TZL8</accession>